<reference evidence="2 3" key="1">
    <citation type="submission" date="2018-05" db="EMBL/GenBank/DDBJ databases">
        <title>Complete Genome Sequences of Extremely Thermoacidophilic, Metal-Mobilizing Type-Strain Members of the Archaeal Family Sulfolobaceae: Acidianus brierleyi DSM-1651T, Acidianus sulfidivorans DSM-18786T, Metallosphaera hakonensis DSM-7519T, and Metallosphaera prunae DSM-10039T.</title>
        <authorList>
            <person name="Counts J.A."/>
            <person name="Kelly R.M."/>
        </authorList>
    </citation>
    <scope>NUCLEOTIDE SEQUENCE [LARGE SCALE GENOMIC DNA]</scope>
    <source>
        <strain evidence="2 3">JP7</strain>
    </source>
</reference>
<dbReference type="GeneID" id="36838645"/>
<dbReference type="Gene3D" id="3.40.50.11700">
    <property type="match status" value="1"/>
</dbReference>
<name>A0A2U9IQM4_9CREN</name>
<dbReference type="InterPro" id="IPR036388">
    <property type="entry name" value="WH-like_DNA-bd_sf"/>
</dbReference>
<keyword evidence="3" id="KW-1185">Reference proteome</keyword>
<evidence type="ECO:0000313" key="2">
    <source>
        <dbReference type="EMBL" id="AWR98358.1"/>
    </source>
</evidence>
<dbReference type="AlphaFoldDB" id="A0A2U9IQM4"/>
<dbReference type="NCBIfam" id="TIGR01884">
    <property type="entry name" value="cas_HTH"/>
    <property type="match status" value="1"/>
</dbReference>
<gene>
    <name evidence="2" type="ORF">DFR86_11710</name>
</gene>
<organism evidence="2 3">
    <name type="scientific">Acidianus sulfidivorans JP7</name>
    <dbReference type="NCBI Taxonomy" id="619593"/>
    <lineage>
        <taxon>Archaea</taxon>
        <taxon>Thermoproteota</taxon>
        <taxon>Thermoprotei</taxon>
        <taxon>Sulfolobales</taxon>
        <taxon>Sulfolobaceae</taxon>
        <taxon>Acidianus</taxon>
    </lineage>
</organism>
<dbReference type="GO" id="GO:0003677">
    <property type="term" value="F:DNA binding"/>
    <property type="evidence" value="ECO:0007669"/>
    <property type="project" value="UniProtKB-KW"/>
</dbReference>
<dbReference type="KEGG" id="asul:DFR86_11710"/>
<feature type="domain" description="Csa3 N-terminal" evidence="1">
    <location>
        <begin position="5"/>
        <end position="115"/>
    </location>
</feature>
<evidence type="ECO:0000259" key="1">
    <source>
        <dbReference type="Pfam" id="PF22662"/>
    </source>
</evidence>
<sequence>MEGNTLVFGLGFTSEYIVRSVTERGKDGIEEVVLFGVFNIDEFRKKQADNALNDVKRFLEIINVKYKWKYLDVSRDFHEILYEVANELSGKNNMEFYLIGGMRIINFVLYYYAMLAKGFGLNVKVFSYTEDMSKKYELPVGLPRRLTESEAEILRLFNLEDSIEISTIANKLQKTLSTISKQVSDMEEEGFLQCTKTRPKICKKTVLGKIALTFI</sequence>
<evidence type="ECO:0000313" key="3">
    <source>
        <dbReference type="Proteomes" id="UP000248410"/>
    </source>
</evidence>
<dbReference type="Proteomes" id="UP000248410">
    <property type="component" value="Chromosome"/>
</dbReference>
<dbReference type="InterPro" id="IPR036390">
    <property type="entry name" value="WH_DNA-bd_sf"/>
</dbReference>
<dbReference type="InterPro" id="IPR010163">
    <property type="entry name" value="Csa3"/>
</dbReference>
<dbReference type="EMBL" id="CP029288">
    <property type="protein sequence ID" value="AWR98358.1"/>
    <property type="molecule type" value="Genomic_DNA"/>
</dbReference>
<proteinExistence type="predicted"/>
<dbReference type="SUPFAM" id="SSF46785">
    <property type="entry name" value="Winged helix' DNA-binding domain"/>
    <property type="match status" value="1"/>
</dbReference>
<dbReference type="Pfam" id="PF22662">
    <property type="entry name" value="Csa3_N"/>
    <property type="match status" value="1"/>
</dbReference>
<accession>A0A2U9IQM4</accession>
<keyword evidence="2" id="KW-0238">DNA-binding</keyword>
<dbReference type="RefSeq" id="WP_110381234.1">
    <property type="nucleotide sequence ID" value="NZ_CP029288.2"/>
</dbReference>
<dbReference type="OrthoDB" id="36743at2157"/>
<protein>
    <submittedName>
        <fullName evidence="2">CRISPR locus-related DNA-binding protein</fullName>
    </submittedName>
</protein>
<dbReference type="Gene3D" id="1.10.10.10">
    <property type="entry name" value="Winged helix-like DNA-binding domain superfamily/Winged helix DNA-binding domain"/>
    <property type="match status" value="1"/>
</dbReference>
<dbReference type="InterPro" id="IPR054588">
    <property type="entry name" value="Csa3_N"/>
</dbReference>